<organism evidence="2 3">
    <name type="scientific">Saccharopolyspora cebuensis</name>
    <dbReference type="NCBI Taxonomy" id="418759"/>
    <lineage>
        <taxon>Bacteria</taxon>
        <taxon>Bacillati</taxon>
        <taxon>Actinomycetota</taxon>
        <taxon>Actinomycetes</taxon>
        <taxon>Pseudonocardiales</taxon>
        <taxon>Pseudonocardiaceae</taxon>
        <taxon>Saccharopolyspora</taxon>
    </lineage>
</organism>
<keyword evidence="3" id="KW-1185">Reference proteome</keyword>
<evidence type="ECO:0000313" key="3">
    <source>
        <dbReference type="Proteomes" id="UP001564626"/>
    </source>
</evidence>
<accession>A0ABV4CGX5</accession>
<gene>
    <name evidence="2" type="ORF">AB8O55_13105</name>
</gene>
<keyword evidence="2" id="KW-0378">Hydrolase</keyword>
<dbReference type="Proteomes" id="UP001564626">
    <property type="component" value="Unassembled WGS sequence"/>
</dbReference>
<dbReference type="PANTHER" id="PTHR47260:SF3">
    <property type="entry name" value="THIOESTERASE FAMILY PROTEIN (AFU_ORTHOLOGUE AFUA_7G03960)"/>
    <property type="match status" value="1"/>
</dbReference>
<dbReference type="InterPro" id="IPR052061">
    <property type="entry name" value="PTE-AB_protein"/>
</dbReference>
<dbReference type="InterPro" id="IPR029069">
    <property type="entry name" value="HotDog_dom_sf"/>
</dbReference>
<dbReference type="GO" id="GO:0016787">
    <property type="term" value="F:hydrolase activity"/>
    <property type="evidence" value="ECO:0007669"/>
    <property type="project" value="UniProtKB-KW"/>
</dbReference>
<proteinExistence type="predicted"/>
<reference evidence="2 3" key="1">
    <citation type="submission" date="2024-08" db="EMBL/GenBank/DDBJ databases">
        <title>Genome mining of Saccharopolyspora cebuensis PGLac3 from Nigerian medicinal plant.</title>
        <authorList>
            <person name="Ezeobiora C.E."/>
            <person name="Igbokwe N.H."/>
            <person name="Amin D.H."/>
            <person name="Mendie U.E."/>
        </authorList>
    </citation>
    <scope>NUCLEOTIDE SEQUENCE [LARGE SCALE GENOMIC DNA]</scope>
    <source>
        <strain evidence="2 3">PGLac3</strain>
    </source>
</reference>
<dbReference type="EMBL" id="JBGEHV010000020">
    <property type="protein sequence ID" value="MEY8040337.1"/>
    <property type="molecule type" value="Genomic_DNA"/>
</dbReference>
<dbReference type="EC" id="3.1.2.-" evidence="2"/>
<dbReference type="Gene3D" id="3.10.129.10">
    <property type="entry name" value="Hotdog Thioesterase"/>
    <property type="match status" value="1"/>
</dbReference>
<dbReference type="InterPro" id="IPR006683">
    <property type="entry name" value="Thioestr_dom"/>
</dbReference>
<evidence type="ECO:0000313" key="2">
    <source>
        <dbReference type="EMBL" id="MEY8040337.1"/>
    </source>
</evidence>
<dbReference type="Pfam" id="PF03061">
    <property type="entry name" value="4HBT"/>
    <property type="match status" value="1"/>
</dbReference>
<dbReference type="SUPFAM" id="SSF54637">
    <property type="entry name" value="Thioesterase/thiol ester dehydrase-isomerase"/>
    <property type="match status" value="1"/>
</dbReference>
<comment type="caution">
    <text evidence="2">The sequence shown here is derived from an EMBL/GenBank/DDBJ whole genome shotgun (WGS) entry which is preliminary data.</text>
</comment>
<dbReference type="CDD" id="cd03443">
    <property type="entry name" value="PaaI_thioesterase"/>
    <property type="match status" value="1"/>
</dbReference>
<name>A0ABV4CGX5_9PSEU</name>
<sequence length="217" mass="22976">MSARREAAAELGEVLRRLTDAAVSTEVPTAALHDVTARLREVLPELTAVRRKPGEAAAVDRDGPPQRVYNLVVGQGNPMSPPMTVELVDGAAVGTVELGLAYEGPPSYVHGGVSATLLDQILGHAHAAWFGRPAMTAKLAMRYRAPVPLATPLRIVGRVLDGDPGQRWTSSVGTIATAAEPDVVLVEAEGNFVLPTAEQARRLFGAMEEEQLVGEAF</sequence>
<feature type="domain" description="Thioesterase" evidence="1">
    <location>
        <begin position="108"/>
        <end position="160"/>
    </location>
</feature>
<protein>
    <submittedName>
        <fullName evidence="2">PaaI family thioesterase</fullName>
        <ecNumber evidence="2">3.1.2.-</ecNumber>
    </submittedName>
</protein>
<evidence type="ECO:0000259" key="1">
    <source>
        <dbReference type="Pfam" id="PF03061"/>
    </source>
</evidence>
<dbReference type="PANTHER" id="PTHR47260">
    <property type="entry name" value="UPF0644 PROTEIN PB2B4.06"/>
    <property type="match status" value="1"/>
</dbReference>
<dbReference type="RefSeq" id="WP_369774866.1">
    <property type="nucleotide sequence ID" value="NZ_JBGEHV010000020.1"/>
</dbReference>